<feature type="binding site" evidence="5">
    <location>
        <position position="29"/>
    </location>
    <ligand>
        <name>substrate</name>
    </ligand>
</feature>
<feature type="binding site" evidence="5">
    <location>
        <position position="65"/>
    </location>
    <ligand>
        <name>Mg(2+)</name>
        <dbReference type="ChEBI" id="CHEBI:18420"/>
        <label>1</label>
    </ligand>
</feature>
<dbReference type="EC" id="3.6.1.1" evidence="5"/>
<dbReference type="Gene3D" id="3.90.80.10">
    <property type="entry name" value="Inorganic pyrophosphatase"/>
    <property type="match status" value="1"/>
</dbReference>
<dbReference type="PROSITE" id="PS00387">
    <property type="entry name" value="PPASE"/>
    <property type="match status" value="1"/>
</dbReference>
<name>A0A2M8KR34_9BACT</name>
<evidence type="ECO:0000313" key="6">
    <source>
        <dbReference type="EMBL" id="PJE62381.1"/>
    </source>
</evidence>
<keyword evidence="5" id="KW-0963">Cytoplasm</keyword>
<dbReference type="Proteomes" id="UP000229554">
    <property type="component" value="Unassembled WGS sequence"/>
</dbReference>
<comment type="similarity">
    <text evidence="5">Belongs to the PPase family.</text>
</comment>
<comment type="cofactor">
    <cofactor evidence="1 5">
        <name>Mg(2+)</name>
        <dbReference type="ChEBI" id="CHEBI:18420"/>
    </cofactor>
</comment>
<evidence type="ECO:0000256" key="5">
    <source>
        <dbReference type="HAMAP-Rule" id="MF_00209"/>
    </source>
</evidence>
<comment type="subcellular location">
    <subcellularLocation>
        <location evidence="5">Cytoplasm</location>
    </subcellularLocation>
</comment>
<gene>
    <name evidence="5" type="primary">ppa</name>
    <name evidence="6" type="ORF">COU88_05315</name>
</gene>
<evidence type="ECO:0000256" key="2">
    <source>
        <dbReference type="ARBA" id="ARBA00022723"/>
    </source>
</evidence>
<dbReference type="Pfam" id="PF00719">
    <property type="entry name" value="Pyrophosphatase"/>
    <property type="match status" value="1"/>
</dbReference>
<dbReference type="PANTHER" id="PTHR10286">
    <property type="entry name" value="INORGANIC PYROPHOSPHATASE"/>
    <property type="match status" value="1"/>
</dbReference>
<feature type="binding site" evidence="5">
    <location>
        <position position="141"/>
    </location>
    <ligand>
        <name>substrate</name>
    </ligand>
</feature>
<evidence type="ECO:0000256" key="3">
    <source>
        <dbReference type="ARBA" id="ARBA00022801"/>
    </source>
</evidence>
<dbReference type="CDD" id="cd00412">
    <property type="entry name" value="pyrophosphatase"/>
    <property type="match status" value="1"/>
</dbReference>
<feature type="binding site" evidence="5">
    <location>
        <position position="70"/>
    </location>
    <ligand>
        <name>Mg(2+)</name>
        <dbReference type="ChEBI" id="CHEBI:18420"/>
        <label>1</label>
    </ligand>
</feature>
<sequence>MDFTQLKVEKDSLPQIYVFVEISMDSKVKYEIDEKSGFLMADRFLYTSMKFPFNYGFIPNTKGEDGDPLDVLLLASEVITPSAVVKAKIIGMLEMKDEEGIDTKLIAVPVKKIDPLYGVYESIDDIPTAVKEKIKHFFDHYKELEPGKWVKTERFLSQKHAIEVVNNSLQK</sequence>
<keyword evidence="3 5" id="KW-0378">Hydrolase</keyword>
<keyword evidence="2 5" id="KW-0479">Metal-binding</keyword>
<evidence type="ECO:0000256" key="4">
    <source>
        <dbReference type="ARBA" id="ARBA00022842"/>
    </source>
</evidence>
<accession>A0A2M8KR34</accession>
<comment type="function">
    <text evidence="5">Catalyzes the hydrolysis of inorganic pyrophosphate (PPi) forming two phosphate ions.</text>
</comment>
<dbReference type="SUPFAM" id="SSF50324">
    <property type="entry name" value="Inorganic pyrophosphatase"/>
    <property type="match status" value="1"/>
</dbReference>
<feature type="binding site" evidence="5">
    <location>
        <position position="55"/>
    </location>
    <ligand>
        <name>substrate</name>
    </ligand>
</feature>
<organism evidence="6 7">
    <name type="scientific">Candidatus Roizmanbacteria bacterium CG10_big_fil_rev_8_21_14_0_10_39_6</name>
    <dbReference type="NCBI Taxonomy" id="1974853"/>
    <lineage>
        <taxon>Bacteria</taxon>
        <taxon>Candidatus Roizmaniibacteriota</taxon>
    </lineage>
</organism>
<evidence type="ECO:0000256" key="1">
    <source>
        <dbReference type="ARBA" id="ARBA00001946"/>
    </source>
</evidence>
<keyword evidence="4 5" id="KW-0460">Magnesium</keyword>
<dbReference type="GO" id="GO:0005737">
    <property type="term" value="C:cytoplasm"/>
    <property type="evidence" value="ECO:0007669"/>
    <property type="project" value="UniProtKB-SubCell"/>
</dbReference>
<dbReference type="GO" id="GO:0000287">
    <property type="term" value="F:magnesium ion binding"/>
    <property type="evidence" value="ECO:0007669"/>
    <property type="project" value="UniProtKB-UniRule"/>
</dbReference>
<dbReference type="AlphaFoldDB" id="A0A2M8KR34"/>
<dbReference type="GO" id="GO:0006796">
    <property type="term" value="P:phosphate-containing compound metabolic process"/>
    <property type="evidence" value="ECO:0007669"/>
    <property type="project" value="InterPro"/>
</dbReference>
<protein>
    <recommendedName>
        <fullName evidence="5">Inorganic pyrophosphatase</fullName>
        <ecNumber evidence="5">3.6.1.1</ecNumber>
    </recommendedName>
    <alternativeName>
        <fullName evidence="5">Pyrophosphate phospho-hydrolase</fullName>
        <shortName evidence="5">PPase</shortName>
    </alternativeName>
</protein>
<dbReference type="InterPro" id="IPR036649">
    <property type="entry name" value="Pyrophosphatase_sf"/>
</dbReference>
<dbReference type="InterPro" id="IPR008162">
    <property type="entry name" value="Pyrophosphatase"/>
</dbReference>
<dbReference type="HAMAP" id="MF_00209">
    <property type="entry name" value="Inorganic_PPase"/>
    <property type="match status" value="1"/>
</dbReference>
<proteinExistence type="inferred from homology"/>
<dbReference type="GO" id="GO:0004427">
    <property type="term" value="F:inorganic diphosphate phosphatase activity"/>
    <property type="evidence" value="ECO:0007669"/>
    <property type="project" value="UniProtKB-UniRule"/>
</dbReference>
<feature type="binding site" evidence="5">
    <location>
        <position position="70"/>
    </location>
    <ligand>
        <name>Mg(2+)</name>
        <dbReference type="ChEBI" id="CHEBI:18420"/>
        <label>2</label>
    </ligand>
</feature>
<comment type="subunit">
    <text evidence="5">Homohexamer.</text>
</comment>
<feature type="binding site" evidence="5">
    <location>
        <position position="102"/>
    </location>
    <ligand>
        <name>Mg(2+)</name>
        <dbReference type="ChEBI" id="CHEBI:18420"/>
        <label>1</label>
    </ligand>
</feature>
<comment type="caution">
    <text evidence="6">The sequence shown here is derived from an EMBL/GenBank/DDBJ whole genome shotgun (WGS) entry which is preliminary data.</text>
</comment>
<dbReference type="NCBIfam" id="NF002317">
    <property type="entry name" value="PRK01250.1"/>
    <property type="match status" value="1"/>
</dbReference>
<feature type="binding site" evidence="5">
    <location>
        <position position="43"/>
    </location>
    <ligand>
        <name>substrate</name>
    </ligand>
</feature>
<evidence type="ECO:0000313" key="7">
    <source>
        <dbReference type="Proteomes" id="UP000229554"/>
    </source>
</evidence>
<dbReference type="EMBL" id="PFED01000215">
    <property type="protein sequence ID" value="PJE62381.1"/>
    <property type="molecule type" value="Genomic_DNA"/>
</dbReference>
<reference evidence="7" key="1">
    <citation type="submission" date="2017-09" db="EMBL/GenBank/DDBJ databases">
        <title>Depth-based differentiation of microbial function through sediment-hosted aquifers and enrichment of novel symbionts in the deep terrestrial subsurface.</title>
        <authorList>
            <person name="Probst A.J."/>
            <person name="Ladd B."/>
            <person name="Jarett J.K."/>
            <person name="Geller-Mcgrath D.E."/>
            <person name="Sieber C.M.K."/>
            <person name="Emerson J.B."/>
            <person name="Anantharaman K."/>
            <person name="Thomas B.C."/>
            <person name="Malmstrom R."/>
            <person name="Stieglmeier M."/>
            <person name="Klingl A."/>
            <person name="Woyke T."/>
            <person name="Ryan C.M."/>
            <person name="Banfield J.F."/>
        </authorList>
    </citation>
    <scope>NUCLEOTIDE SEQUENCE [LARGE SCALE GENOMIC DNA]</scope>
</reference>
<comment type="catalytic activity">
    <reaction evidence="5">
        <text>diphosphate + H2O = 2 phosphate + H(+)</text>
        <dbReference type="Rhea" id="RHEA:24576"/>
        <dbReference type="ChEBI" id="CHEBI:15377"/>
        <dbReference type="ChEBI" id="CHEBI:15378"/>
        <dbReference type="ChEBI" id="CHEBI:33019"/>
        <dbReference type="ChEBI" id="CHEBI:43474"/>
        <dbReference type="EC" id="3.6.1.1"/>
    </reaction>
</comment>